<evidence type="ECO:0000313" key="3">
    <source>
        <dbReference type="Proteomes" id="UP001303160"/>
    </source>
</evidence>
<dbReference type="PROSITE" id="PS50879">
    <property type="entry name" value="RNASE_H_1"/>
    <property type="match status" value="1"/>
</dbReference>
<evidence type="ECO:0000259" key="1">
    <source>
        <dbReference type="PROSITE" id="PS50879"/>
    </source>
</evidence>
<dbReference type="GO" id="GO:0004523">
    <property type="term" value="F:RNA-DNA hybrid ribonuclease activity"/>
    <property type="evidence" value="ECO:0007669"/>
    <property type="project" value="InterPro"/>
</dbReference>
<dbReference type="InterPro" id="IPR036397">
    <property type="entry name" value="RNaseH_sf"/>
</dbReference>
<dbReference type="AlphaFoldDB" id="A0AAN6XK82"/>
<dbReference type="SUPFAM" id="SSF53098">
    <property type="entry name" value="Ribonuclease H-like"/>
    <property type="match status" value="1"/>
</dbReference>
<name>A0AAN6XK82_9PEZI</name>
<protein>
    <submittedName>
        <fullName evidence="2">Ribonuclease H</fullName>
    </submittedName>
</protein>
<keyword evidence="3" id="KW-1185">Reference proteome</keyword>
<feature type="domain" description="RNase H type-1" evidence="1">
    <location>
        <begin position="64"/>
        <end position="220"/>
    </location>
</feature>
<dbReference type="Gene3D" id="3.30.420.10">
    <property type="entry name" value="Ribonuclease H-like superfamily/Ribonuclease H"/>
    <property type="match status" value="1"/>
</dbReference>
<dbReference type="Proteomes" id="UP001303160">
    <property type="component" value="Unassembled WGS sequence"/>
</dbReference>
<organism evidence="2 3">
    <name type="scientific">Triangularia verruculosa</name>
    <dbReference type="NCBI Taxonomy" id="2587418"/>
    <lineage>
        <taxon>Eukaryota</taxon>
        <taxon>Fungi</taxon>
        <taxon>Dikarya</taxon>
        <taxon>Ascomycota</taxon>
        <taxon>Pezizomycotina</taxon>
        <taxon>Sordariomycetes</taxon>
        <taxon>Sordariomycetidae</taxon>
        <taxon>Sordariales</taxon>
        <taxon>Podosporaceae</taxon>
        <taxon>Triangularia</taxon>
    </lineage>
</organism>
<reference evidence="2" key="1">
    <citation type="journal article" date="2023" name="Mol. Phylogenet. Evol.">
        <title>Genome-scale phylogeny and comparative genomics of the fungal order Sordariales.</title>
        <authorList>
            <person name="Hensen N."/>
            <person name="Bonometti L."/>
            <person name="Westerberg I."/>
            <person name="Brannstrom I.O."/>
            <person name="Guillou S."/>
            <person name="Cros-Aarteil S."/>
            <person name="Calhoun S."/>
            <person name="Haridas S."/>
            <person name="Kuo A."/>
            <person name="Mondo S."/>
            <person name="Pangilinan J."/>
            <person name="Riley R."/>
            <person name="LaButti K."/>
            <person name="Andreopoulos B."/>
            <person name="Lipzen A."/>
            <person name="Chen C."/>
            <person name="Yan M."/>
            <person name="Daum C."/>
            <person name="Ng V."/>
            <person name="Clum A."/>
            <person name="Steindorff A."/>
            <person name="Ohm R.A."/>
            <person name="Martin F."/>
            <person name="Silar P."/>
            <person name="Natvig D.O."/>
            <person name="Lalanne C."/>
            <person name="Gautier V."/>
            <person name="Ament-Velasquez S.L."/>
            <person name="Kruys A."/>
            <person name="Hutchinson M.I."/>
            <person name="Powell A.J."/>
            <person name="Barry K."/>
            <person name="Miller A.N."/>
            <person name="Grigoriev I.V."/>
            <person name="Debuchy R."/>
            <person name="Gladieux P."/>
            <person name="Hiltunen Thoren M."/>
            <person name="Johannesson H."/>
        </authorList>
    </citation>
    <scope>NUCLEOTIDE SEQUENCE</scope>
    <source>
        <strain evidence="2">CBS 315.58</strain>
    </source>
</reference>
<gene>
    <name evidence="2" type="ORF">QBC40DRAFT_150539</name>
</gene>
<feature type="non-terminal residue" evidence="2">
    <location>
        <position position="1"/>
    </location>
</feature>
<reference evidence="2" key="2">
    <citation type="submission" date="2023-05" db="EMBL/GenBank/DDBJ databases">
        <authorList>
            <consortium name="Lawrence Berkeley National Laboratory"/>
            <person name="Steindorff A."/>
            <person name="Hensen N."/>
            <person name="Bonometti L."/>
            <person name="Westerberg I."/>
            <person name="Brannstrom I.O."/>
            <person name="Guillou S."/>
            <person name="Cros-Aarteil S."/>
            <person name="Calhoun S."/>
            <person name="Haridas S."/>
            <person name="Kuo A."/>
            <person name="Mondo S."/>
            <person name="Pangilinan J."/>
            <person name="Riley R."/>
            <person name="Labutti K."/>
            <person name="Andreopoulos B."/>
            <person name="Lipzen A."/>
            <person name="Chen C."/>
            <person name="Yanf M."/>
            <person name="Daum C."/>
            <person name="Ng V."/>
            <person name="Clum A."/>
            <person name="Ohm R."/>
            <person name="Martin F."/>
            <person name="Silar P."/>
            <person name="Natvig D."/>
            <person name="Lalanne C."/>
            <person name="Gautier V."/>
            <person name="Ament-Velasquez S.L."/>
            <person name="Kruys A."/>
            <person name="Hutchinson M.I."/>
            <person name="Powell A.J."/>
            <person name="Barry K."/>
            <person name="Miller A.N."/>
            <person name="Grigoriev I.V."/>
            <person name="Debuchy R."/>
            <person name="Gladieux P."/>
            <person name="Thoren M.H."/>
            <person name="Johannesson H."/>
        </authorList>
    </citation>
    <scope>NUCLEOTIDE SEQUENCE</scope>
    <source>
        <strain evidence="2">CBS 315.58</strain>
    </source>
</reference>
<proteinExistence type="predicted"/>
<dbReference type="GO" id="GO:0003676">
    <property type="term" value="F:nucleic acid binding"/>
    <property type="evidence" value="ECO:0007669"/>
    <property type="project" value="InterPro"/>
</dbReference>
<dbReference type="InterPro" id="IPR002156">
    <property type="entry name" value="RNaseH_domain"/>
</dbReference>
<dbReference type="Pfam" id="PF00075">
    <property type="entry name" value="RNase_H"/>
    <property type="match status" value="1"/>
</dbReference>
<comment type="caution">
    <text evidence="2">The sequence shown here is derived from an EMBL/GenBank/DDBJ whole genome shotgun (WGS) entry which is preliminary data.</text>
</comment>
<accession>A0AAN6XK82</accession>
<evidence type="ECO:0000313" key="2">
    <source>
        <dbReference type="EMBL" id="KAK4199302.1"/>
    </source>
</evidence>
<feature type="non-terminal residue" evidence="2">
    <location>
        <position position="220"/>
    </location>
</feature>
<sequence>AIFLALPDTDHHPSTKKLTRRSRVQPASLFYPEDPTLSPEAHFPLQTVRAPDRPVHPRFVNRFNSREILLVVDGSCLNNGRHADKSSPPIGGSSFKFNNSPGVPSAAVTLPLTQHPEQRITGTIAFPLEQEGPQGDVIDHTSNRAKLRAVIAALQFRAWSGEGWRRVVILTDLEYIVMGATQWLPRWVSRRWRKPKAGRQGRKYANRDLWEELQHTVEEL</sequence>
<dbReference type="InterPro" id="IPR012337">
    <property type="entry name" value="RNaseH-like_sf"/>
</dbReference>
<dbReference type="EMBL" id="MU863934">
    <property type="protein sequence ID" value="KAK4199302.1"/>
    <property type="molecule type" value="Genomic_DNA"/>
</dbReference>